<name>R7ZUP8_9BACT</name>
<dbReference type="Proteomes" id="UP000013909">
    <property type="component" value="Unassembled WGS sequence"/>
</dbReference>
<organism evidence="1 2">
    <name type="scientific">Lunatimonas lonarensis</name>
    <dbReference type="NCBI Taxonomy" id="1232681"/>
    <lineage>
        <taxon>Bacteria</taxon>
        <taxon>Pseudomonadati</taxon>
        <taxon>Bacteroidota</taxon>
        <taxon>Cytophagia</taxon>
        <taxon>Cytophagales</taxon>
        <taxon>Cyclobacteriaceae</taxon>
    </lineage>
</organism>
<reference evidence="1 2" key="1">
    <citation type="submission" date="2013-02" db="EMBL/GenBank/DDBJ databases">
        <title>A novel strain isolated from Lonar lake, Maharashtra, India.</title>
        <authorList>
            <person name="Singh A."/>
        </authorList>
    </citation>
    <scope>NUCLEOTIDE SEQUENCE [LARGE SCALE GENOMIC DNA]</scope>
    <source>
        <strain evidence="1 2">AK24</strain>
    </source>
</reference>
<proteinExistence type="predicted"/>
<keyword evidence="2" id="KW-1185">Reference proteome</keyword>
<evidence type="ECO:0000313" key="1">
    <source>
        <dbReference type="EMBL" id="EON77876.1"/>
    </source>
</evidence>
<accession>R7ZUP8</accession>
<protein>
    <submittedName>
        <fullName evidence="1">Uncharacterized protein</fullName>
    </submittedName>
</protein>
<sequence length="66" mass="7335">MPGTGVSIVRNIHPFKEYFYLDASFGYSFNLSGTEIRTLGNANYNAASGGLIYFLQVGARFKFCKN</sequence>
<dbReference type="EMBL" id="AQHR01000049">
    <property type="protein sequence ID" value="EON77876.1"/>
    <property type="molecule type" value="Genomic_DNA"/>
</dbReference>
<comment type="caution">
    <text evidence="1">The sequence shown here is derived from an EMBL/GenBank/DDBJ whole genome shotgun (WGS) entry which is preliminary data.</text>
</comment>
<evidence type="ECO:0000313" key="2">
    <source>
        <dbReference type="Proteomes" id="UP000013909"/>
    </source>
</evidence>
<dbReference type="AlphaFoldDB" id="R7ZUP8"/>
<gene>
    <name evidence="1" type="ORF">ADIS_1795</name>
</gene>